<dbReference type="Pfam" id="PF08241">
    <property type="entry name" value="Methyltransf_11"/>
    <property type="match status" value="1"/>
</dbReference>
<accession>A0A1G2DZP2</accession>
<evidence type="ECO:0000313" key="2">
    <source>
        <dbReference type="EMBL" id="OGZ18959.1"/>
    </source>
</evidence>
<organism evidence="2 3">
    <name type="scientific">Candidatus Nealsonbacteria bacterium RBG_13_42_11</name>
    <dbReference type="NCBI Taxonomy" id="1801663"/>
    <lineage>
        <taxon>Bacteria</taxon>
        <taxon>Candidatus Nealsoniibacteriota</taxon>
    </lineage>
</organism>
<comment type="caution">
    <text evidence="2">The sequence shown here is derived from an EMBL/GenBank/DDBJ whole genome shotgun (WGS) entry which is preliminary data.</text>
</comment>
<evidence type="ECO:0000259" key="1">
    <source>
        <dbReference type="Pfam" id="PF08241"/>
    </source>
</evidence>
<protein>
    <recommendedName>
        <fullName evidence="1">Methyltransferase type 11 domain-containing protein</fullName>
    </recommendedName>
</protein>
<dbReference type="Gene3D" id="3.40.50.150">
    <property type="entry name" value="Vaccinia Virus protein VP39"/>
    <property type="match status" value="1"/>
</dbReference>
<reference evidence="2 3" key="1">
    <citation type="journal article" date="2016" name="Nat. Commun.">
        <title>Thousands of microbial genomes shed light on interconnected biogeochemical processes in an aquifer system.</title>
        <authorList>
            <person name="Anantharaman K."/>
            <person name="Brown C.T."/>
            <person name="Hug L.A."/>
            <person name="Sharon I."/>
            <person name="Castelle C.J."/>
            <person name="Probst A.J."/>
            <person name="Thomas B.C."/>
            <person name="Singh A."/>
            <person name="Wilkins M.J."/>
            <person name="Karaoz U."/>
            <person name="Brodie E.L."/>
            <person name="Williams K.H."/>
            <person name="Hubbard S.S."/>
            <person name="Banfield J.F."/>
        </authorList>
    </citation>
    <scope>NUCLEOTIDE SEQUENCE [LARGE SCALE GENOMIC DNA]</scope>
</reference>
<dbReference type="AlphaFoldDB" id="A0A1G2DZP2"/>
<dbReference type="SUPFAM" id="SSF53335">
    <property type="entry name" value="S-adenosyl-L-methionine-dependent methyltransferases"/>
    <property type="match status" value="1"/>
</dbReference>
<dbReference type="CDD" id="cd02440">
    <property type="entry name" value="AdoMet_MTases"/>
    <property type="match status" value="1"/>
</dbReference>
<proteinExistence type="predicted"/>
<gene>
    <name evidence="2" type="ORF">A2175_01355</name>
</gene>
<feature type="domain" description="Methyltransferase type 11" evidence="1">
    <location>
        <begin position="43"/>
        <end position="129"/>
    </location>
</feature>
<dbReference type="EMBL" id="MHLY01000003">
    <property type="protein sequence ID" value="OGZ18959.1"/>
    <property type="molecule type" value="Genomic_DNA"/>
</dbReference>
<dbReference type="PANTHER" id="PTHR43861">
    <property type="entry name" value="TRANS-ACONITATE 2-METHYLTRANSFERASE-RELATED"/>
    <property type="match status" value="1"/>
</dbReference>
<dbReference type="PANTHER" id="PTHR43861:SF1">
    <property type="entry name" value="TRANS-ACONITATE 2-METHYLTRANSFERASE"/>
    <property type="match status" value="1"/>
</dbReference>
<dbReference type="Proteomes" id="UP000176755">
    <property type="component" value="Unassembled WGS sequence"/>
</dbReference>
<dbReference type="GO" id="GO:0008757">
    <property type="term" value="F:S-adenosylmethionine-dependent methyltransferase activity"/>
    <property type="evidence" value="ECO:0007669"/>
    <property type="project" value="InterPro"/>
</dbReference>
<name>A0A1G2DZP2_9BACT</name>
<dbReference type="InterPro" id="IPR029063">
    <property type="entry name" value="SAM-dependent_MTases_sf"/>
</dbReference>
<dbReference type="STRING" id="1801663.A2175_01355"/>
<evidence type="ECO:0000313" key="3">
    <source>
        <dbReference type="Proteomes" id="UP000176755"/>
    </source>
</evidence>
<dbReference type="InterPro" id="IPR013216">
    <property type="entry name" value="Methyltransf_11"/>
</dbReference>
<sequence>MIEPNMSKTEYNSRIYPLFQVKDKNLFEKVSQYLRPKPEDKILEIGCGRGFLTKEMQKIAPGTIGIDINIKAIESGVAKNLKVIDATNMGFPADFFDKIYSCHTIEHIKEISKFFKEIEKVLKPGGRALLVYPFEIIRGTGAINASLLMFGDIIHCRKIHLHKFSPKKIQKIIRGTKLRHIKSHFSLLLTPQYFTLLEKI</sequence>